<feature type="transmembrane region" description="Helical" evidence="1">
    <location>
        <begin position="43"/>
        <end position="64"/>
    </location>
</feature>
<keyword evidence="3" id="KW-1185">Reference proteome</keyword>
<feature type="transmembrane region" description="Helical" evidence="1">
    <location>
        <begin position="20"/>
        <end position="37"/>
    </location>
</feature>
<organism evidence="2 3">
    <name type="scientific">Glaciecola petra</name>
    <dbReference type="NCBI Taxonomy" id="3075602"/>
    <lineage>
        <taxon>Bacteria</taxon>
        <taxon>Pseudomonadati</taxon>
        <taxon>Pseudomonadota</taxon>
        <taxon>Gammaproteobacteria</taxon>
        <taxon>Alteromonadales</taxon>
        <taxon>Alteromonadaceae</taxon>
        <taxon>Glaciecola</taxon>
    </lineage>
</organism>
<dbReference type="EMBL" id="JAVRHX010000003">
    <property type="protein sequence ID" value="MDT0595570.1"/>
    <property type="molecule type" value="Genomic_DNA"/>
</dbReference>
<protein>
    <submittedName>
        <fullName evidence="2">DUF2982 domain-containing protein</fullName>
    </submittedName>
</protein>
<dbReference type="RefSeq" id="WP_311369091.1">
    <property type="nucleotide sequence ID" value="NZ_JAVRHX010000003.1"/>
</dbReference>
<dbReference type="Proteomes" id="UP001253545">
    <property type="component" value="Unassembled WGS sequence"/>
</dbReference>
<keyword evidence="1" id="KW-1133">Transmembrane helix</keyword>
<name>A0ABU2ZSI3_9ALTE</name>
<evidence type="ECO:0000313" key="2">
    <source>
        <dbReference type="EMBL" id="MDT0595570.1"/>
    </source>
</evidence>
<dbReference type="Pfam" id="PF11201">
    <property type="entry name" value="DUF2982"/>
    <property type="match status" value="1"/>
</dbReference>
<accession>A0ABU2ZSI3</accession>
<keyword evidence="1" id="KW-0812">Transmembrane</keyword>
<dbReference type="InterPro" id="IPR021367">
    <property type="entry name" value="DUF2982"/>
</dbReference>
<reference evidence="2 3" key="1">
    <citation type="submission" date="2023-09" db="EMBL/GenBank/DDBJ databases">
        <authorList>
            <person name="Rey-Velasco X."/>
        </authorList>
    </citation>
    <scope>NUCLEOTIDE SEQUENCE [LARGE SCALE GENOMIC DNA]</scope>
    <source>
        <strain evidence="2 3">P117</strain>
    </source>
</reference>
<evidence type="ECO:0000256" key="1">
    <source>
        <dbReference type="SAM" id="Phobius"/>
    </source>
</evidence>
<sequence length="233" mass="26205">MSGSESESIYIRSSAATNGITTLIIGACVAVFGFSIITFLPKLFFLVGVLFVSGSIIAFVMGFYKLREPKYSLEITKKGIVYHHRKGQWRMPWENIQRIDVPRVHKGLEHIDLEMVGFRLKQSEAFLDNISPRLVTHLLMEQRPLVAQIIQSGCETGQCYGDDVIEDTKYKLSDGTLIKGVSAMFANRMRKLQQGLGYDVFLSVNELDRGASEFVTLLRECQESVISKNALTE</sequence>
<evidence type="ECO:0000313" key="3">
    <source>
        <dbReference type="Proteomes" id="UP001253545"/>
    </source>
</evidence>
<comment type="caution">
    <text evidence="2">The sequence shown here is derived from an EMBL/GenBank/DDBJ whole genome shotgun (WGS) entry which is preliminary data.</text>
</comment>
<gene>
    <name evidence="2" type="ORF">RM552_11995</name>
</gene>
<keyword evidence="1" id="KW-0472">Membrane</keyword>
<proteinExistence type="predicted"/>